<dbReference type="PANTHER" id="PTHR31360:SF0">
    <property type="entry name" value="OIL BODY-ASSOCIATED PROTEIN 1B"/>
    <property type="match status" value="1"/>
</dbReference>
<dbReference type="InterPro" id="IPR010686">
    <property type="entry name" value="OBAP-like"/>
</dbReference>
<feature type="compositionally biased region" description="Basic and acidic residues" evidence="2">
    <location>
        <begin position="52"/>
        <end position="61"/>
    </location>
</feature>
<reference evidence="3 4" key="1">
    <citation type="submission" date="2014-04" db="EMBL/GenBank/DDBJ databases">
        <authorList>
            <consortium name="DOE Joint Genome Institute"/>
            <person name="Kuo A."/>
            <person name="Ruytinx J."/>
            <person name="Rineau F."/>
            <person name="Colpaert J."/>
            <person name="Kohler A."/>
            <person name="Nagy L.G."/>
            <person name="Floudas D."/>
            <person name="Copeland A."/>
            <person name="Barry K.W."/>
            <person name="Cichocki N."/>
            <person name="Veneault-Fourrey C."/>
            <person name="LaButti K."/>
            <person name="Lindquist E.A."/>
            <person name="Lipzen A."/>
            <person name="Lundell T."/>
            <person name="Morin E."/>
            <person name="Murat C."/>
            <person name="Sun H."/>
            <person name="Tunlid A."/>
            <person name="Henrissat B."/>
            <person name="Grigoriev I.V."/>
            <person name="Hibbett D.S."/>
            <person name="Martin F."/>
            <person name="Nordberg H.P."/>
            <person name="Cantor M.N."/>
            <person name="Hua S.X."/>
        </authorList>
    </citation>
    <scope>NUCLEOTIDE SEQUENCE [LARGE SCALE GENOMIC DNA]</scope>
    <source>
        <strain evidence="3 4">UH-Slu-Lm8-n1</strain>
    </source>
</reference>
<dbReference type="PANTHER" id="PTHR31360">
    <property type="match status" value="1"/>
</dbReference>
<dbReference type="Pfam" id="PF06884">
    <property type="entry name" value="DUF1264"/>
    <property type="match status" value="1"/>
</dbReference>
<reference evidence="4" key="2">
    <citation type="submission" date="2015-01" db="EMBL/GenBank/DDBJ databases">
        <title>Evolutionary Origins and Diversification of the Mycorrhizal Mutualists.</title>
        <authorList>
            <consortium name="DOE Joint Genome Institute"/>
            <consortium name="Mycorrhizal Genomics Consortium"/>
            <person name="Kohler A."/>
            <person name="Kuo A."/>
            <person name="Nagy L.G."/>
            <person name="Floudas D."/>
            <person name="Copeland A."/>
            <person name="Barry K.W."/>
            <person name="Cichocki N."/>
            <person name="Veneault-Fourrey C."/>
            <person name="LaButti K."/>
            <person name="Lindquist E.A."/>
            <person name="Lipzen A."/>
            <person name="Lundell T."/>
            <person name="Morin E."/>
            <person name="Murat C."/>
            <person name="Riley R."/>
            <person name="Ohm R."/>
            <person name="Sun H."/>
            <person name="Tunlid A."/>
            <person name="Henrissat B."/>
            <person name="Grigoriev I.V."/>
            <person name="Hibbett D.S."/>
            <person name="Martin F."/>
        </authorList>
    </citation>
    <scope>NUCLEOTIDE SEQUENCE [LARGE SCALE GENOMIC DNA]</scope>
    <source>
        <strain evidence="4">UH-Slu-Lm8-n1</strain>
    </source>
</reference>
<name>A0A0D0AGM2_9AGAM</name>
<evidence type="ECO:0000313" key="4">
    <source>
        <dbReference type="Proteomes" id="UP000054485"/>
    </source>
</evidence>
<dbReference type="AlphaFoldDB" id="A0A0D0AGM2"/>
<evidence type="ECO:0000256" key="2">
    <source>
        <dbReference type="SAM" id="MobiDB-lite"/>
    </source>
</evidence>
<sequence length="105" mass="11935">MNDTAEQSVMLHLHQTYGKTIHTWAFDDFPELPLGPPHLMMSYTGINPPSDDAIHSRDERSGISSSAKKGLREGYLPRYQKDNKADQWETSGTGIMFKPEETQIR</sequence>
<gene>
    <name evidence="3" type="ORF">CY34DRAFT_797251</name>
</gene>
<accession>A0A0D0AGM2</accession>
<organism evidence="3 4">
    <name type="scientific">Suillus luteus UH-Slu-Lm8-n1</name>
    <dbReference type="NCBI Taxonomy" id="930992"/>
    <lineage>
        <taxon>Eukaryota</taxon>
        <taxon>Fungi</taxon>
        <taxon>Dikarya</taxon>
        <taxon>Basidiomycota</taxon>
        <taxon>Agaricomycotina</taxon>
        <taxon>Agaricomycetes</taxon>
        <taxon>Agaricomycetidae</taxon>
        <taxon>Boletales</taxon>
        <taxon>Suillineae</taxon>
        <taxon>Suillaceae</taxon>
        <taxon>Suillus</taxon>
    </lineage>
</organism>
<dbReference type="Proteomes" id="UP000054485">
    <property type="component" value="Unassembled WGS sequence"/>
</dbReference>
<evidence type="ECO:0000313" key="3">
    <source>
        <dbReference type="EMBL" id="KIK49300.1"/>
    </source>
</evidence>
<dbReference type="HOGENOM" id="CLU_2292563_0_0_1"/>
<feature type="region of interest" description="Disordered" evidence="2">
    <location>
        <begin position="43"/>
        <end position="84"/>
    </location>
</feature>
<dbReference type="OrthoDB" id="1901244at2759"/>
<comment type="similarity">
    <text evidence="1">Belongs to the OBAP family.</text>
</comment>
<keyword evidence="4" id="KW-1185">Reference proteome</keyword>
<proteinExistence type="inferred from homology"/>
<protein>
    <submittedName>
        <fullName evidence="3">Unplaced genomic scaffold CY34scaffold_2, whole genome shotgun sequence</fullName>
    </submittedName>
</protein>
<dbReference type="InParanoid" id="A0A0D0AGM2"/>
<dbReference type="STRING" id="930992.A0A0D0AGM2"/>
<evidence type="ECO:0000256" key="1">
    <source>
        <dbReference type="ARBA" id="ARBA00009740"/>
    </source>
</evidence>
<dbReference type="EMBL" id="KN835133">
    <property type="protein sequence ID" value="KIK49300.1"/>
    <property type="molecule type" value="Genomic_DNA"/>
</dbReference>